<gene>
    <name evidence="5" type="ORF">BJ085DRAFT_11053</name>
</gene>
<evidence type="ECO:0000256" key="2">
    <source>
        <dbReference type="ARBA" id="ARBA00022692"/>
    </source>
</evidence>
<evidence type="ECO:0000313" key="5">
    <source>
        <dbReference type="EMBL" id="RKP34145.1"/>
    </source>
</evidence>
<feature type="non-terminal residue" evidence="5">
    <location>
        <position position="54"/>
    </location>
</feature>
<feature type="non-terminal residue" evidence="5">
    <location>
        <position position="1"/>
    </location>
</feature>
<reference evidence="6" key="1">
    <citation type="journal article" date="2018" name="Nat. Microbiol.">
        <title>Leveraging single-cell genomics to expand the fungal tree of life.</title>
        <authorList>
            <person name="Ahrendt S.R."/>
            <person name="Quandt C.A."/>
            <person name="Ciobanu D."/>
            <person name="Clum A."/>
            <person name="Salamov A."/>
            <person name="Andreopoulos B."/>
            <person name="Cheng J.F."/>
            <person name="Woyke T."/>
            <person name="Pelin A."/>
            <person name="Henrissat B."/>
            <person name="Reynolds N.K."/>
            <person name="Benny G.L."/>
            <person name="Smith M.E."/>
            <person name="James T.Y."/>
            <person name="Grigoriev I.V."/>
        </authorList>
    </citation>
    <scope>NUCLEOTIDE SEQUENCE [LARGE SCALE GENOMIC DNA]</scope>
    <source>
        <strain evidence="6">RSA 468</strain>
    </source>
</reference>
<name>A0A4P9ZLX4_9FUNG</name>
<sequence>GPVAGLMPVEGVSSIENIDITDVMDGHMAYRSYMPRLLKIVGFEVTSDEFLDPD</sequence>
<keyword evidence="2" id="KW-0812">Transmembrane</keyword>
<organism evidence="5 6">
    <name type="scientific">Dimargaris cristalligena</name>
    <dbReference type="NCBI Taxonomy" id="215637"/>
    <lineage>
        <taxon>Eukaryota</taxon>
        <taxon>Fungi</taxon>
        <taxon>Fungi incertae sedis</taxon>
        <taxon>Zoopagomycota</taxon>
        <taxon>Kickxellomycotina</taxon>
        <taxon>Dimargaritomycetes</taxon>
        <taxon>Dimargaritales</taxon>
        <taxon>Dimargaritaceae</taxon>
        <taxon>Dimargaris</taxon>
    </lineage>
</organism>
<dbReference type="Proteomes" id="UP000268162">
    <property type="component" value="Unassembled WGS sequence"/>
</dbReference>
<dbReference type="InterPro" id="IPR007941">
    <property type="entry name" value="DUF726"/>
</dbReference>
<proteinExistence type="predicted"/>
<comment type="subcellular location">
    <subcellularLocation>
        <location evidence="1">Membrane</location>
        <topology evidence="1">Multi-pass membrane protein</topology>
    </subcellularLocation>
</comment>
<dbReference type="EMBL" id="ML003341">
    <property type="protein sequence ID" value="RKP34145.1"/>
    <property type="molecule type" value="Genomic_DNA"/>
</dbReference>
<keyword evidence="6" id="KW-1185">Reference proteome</keyword>
<evidence type="ECO:0000313" key="6">
    <source>
        <dbReference type="Proteomes" id="UP000268162"/>
    </source>
</evidence>
<dbReference type="Pfam" id="PF05277">
    <property type="entry name" value="DUF726"/>
    <property type="match status" value="1"/>
</dbReference>
<keyword evidence="3" id="KW-1133">Transmembrane helix</keyword>
<evidence type="ECO:0000256" key="3">
    <source>
        <dbReference type="ARBA" id="ARBA00022989"/>
    </source>
</evidence>
<protein>
    <submittedName>
        <fullName evidence="5">Uncharacterized protein</fullName>
    </submittedName>
</protein>
<dbReference type="AlphaFoldDB" id="A0A4P9ZLX4"/>
<evidence type="ECO:0000256" key="1">
    <source>
        <dbReference type="ARBA" id="ARBA00004141"/>
    </source>
</evidence>
<evidence type="ECO:0000256" key="4">
    <source>
        <dbReference type="ARBA" id="ARBA00023136"/>
    </source>
</evidence>
<keyword evidence="4" id="KW-0472">Membrane</keyword>
<dbReference type="GO" id="GO:0016020">
    <property type="term" value="C:membrane"/>
    <property type="evidence" value="ECO:0007669"/>
    <property type="project" value="UniProtKB-SubCell"/>
</dbReference>
<accession>A0A4P9ZLX4</accession>